<dbReference type="Gene3D" id="3.40.800.20">
    <property type="entry name" value="Histone deacetylase domain"/>
    <property type="match status" value="1"/>
</dbReference>
<evidence type="ECO:0000256" key="4">
    <source>
        <dbReference type="ARBA" id="ARBA00022627"/>
    </source>
</evidence>
<dbReference type="InterPro" id="IPR003085">
    <property type="entry name" value="AcuC"/>
</dbReference>
<dbReference type="PRINTS" id="PR01270">
    <property type="entry name" value="HDASUPER"/>
</dbReference>
<feature type="domain" description="Histone deacetylase" evidence="5">
    <location>
        <begin position="32"/>
        <end position="327"/>
    </location>
</feature>
<evidence type="ECO:0000256" key="3">
    <source>
        <dbReference type="ARBA" id="ARBA00020218"/>
    </source>
</evidence>
<dbReference type="InterPro" id="IPR037138">
    <property type="entry name" value="His_deacetylse_dom_sf"/>
</dbReference>
<dbReference type="InterPro" id="IPR023801">
    <property type="entry name" value="His_deacetylse_dom"/>
</dbReference>
<dbReference type="GO" id="GO:0045150">
    <property type="term" value="P:acetoin catabolic process"/>
    <property type="evidence" value="ECO:0007669"/>
    <property type="project" value="UniProtKB-UniPathway"/>
</dbReference>
<evidence type="ECO:0000256" key="1">
    <source>
        <dbReference type="ARBA" id="ARBA00005101"/>
    </source>
</evidence>
<keyword evidence="7" id="KW-1185">Reference proteome</keyword>
<organism evidence="6 7">
    <name type="scientific">Actinomadura rayongensis</name>
    <dbReference type="NCBI Taxonomy" id="1429076"/>
    <lineage>
        <taxon>Bacteria</taxon>
        <taxon>Bacillati</taxon>
        <taxon>Actinomycetota</taxon>
        <taxon>Actinomycetes</taxon>
        <taxon>Streptosporangiales</taxon>
        <taxon>Thermomonosporaceae</taxon>
        <taxon>Actinomadura</taxon>
    </lineage>
</organism>
<evidence type="ECO:0000313" key="7">
    <source>
        <dbReference type="Proteomes" id="UP000431901"/>
    </source>
</evidence>
<proteinExistence type="inferred from homology"/>
<dbReference type="GO" id="GO:0040029">
    <property type="term" value="P:epigenetic regulation of gene expression"/>
    <property type="evidence" value="ECO:0007669"/>
    <property type="project" value="TreeGrafter"/>
</dbReference>
<evidence type="ECO:0000259" key="5">
    <source>
        <dbReference type="Pfam" id="PF00850"/>
    </source>
</evidence>
<comment type="caution">
    <text evidence="6">The sequence shown here is derived from an EMBL/GenBank/DDBJ whole genome shotgun (WGS) entry which is preliminary data.</text>
</comment>
<protein>
    <recommendedName>
        <fullName evidence="3">Acetoin utilization protein AcuC</fullName>
    </recommendedName>
</protein>
<dbReference type="PRINTS" id="PR01272">
    <property type="entry name" value="ACUCPROTEIN"/>
</dbReference>
<dbReference type="CDD" id="cd09994">
    <property type="entry name" value="HDAC_AcuC_like"/>
    <property type="match status" value="1"/>
</dbReference>
<reference evidence="6 7" key="1">
    <citation type="submission" date="2019-12" db="EMBL/GenBank/DDBJ databases">
        <title>Nocardia macrotermitis sp. nov. and Nocardia aurantia sp. nov., isolated from the gut of the fungus growing-termite Macrotermes natalensis.</title>
        <authorList>
            <person name="Christine B."/>
            <person name="Rene B."/>
        </authorList>
    </citation>
    <scope>NUCLEOTIDE SEQUENCE [LARGE SCALE GENOMIC DNA]</scope>
    <source>
        <strain evidence="6 7">DSM 102126</strain>
    </source>
</reference>
<comment type="similarity">
    <text evidence="2">Belongs to the histone deacetylase family.</text>
</comment>
<dbReference type="GO" id="GO:0004407">
    <property type="term" value="F:histone deacetylase activity"/>
    <property type="evidence" value="ECO:0007669"/>
    <property type="project" value="TreeGrafter"/>
</dbReference>
<dbReference type="Pfam" id="PF00850">
    <property type="entry name" value="Hist_deacetyl"/>
    <property type="match status" value="1"/>
</dbReference>
<evidence type="ECO:0000256" key="2">
    <source>
        <dbReference type="ARBA" id="ARBA00005947"/>
    </source>
</evidence>
<comment type="pathway">
    <text evidence="1">Ketone degradation; acetoin degradation.</text>
</comment>
<evidence type="ECO:0000313" key="6">
    <source>
        <dbReference type="EMBL" id="MXQ62463.1"/>
    </source>
</evidence>
<dbReference type="EMBL" id="WUTW01000001">
    <property type="protein sequence ID" value="MXQ62463.1"/>
    <property type="molecule type" value="Genomic_DNA"/>
</dbReference>
<accession>A0A6I4VYY9</accession>
<dbReference type="RefSeq" id="WP_161100773.1">
    <property type="nucleotide sequence ID" value="NZ_JBHLYI010000009.1"/>
</dbReference>
<dbReference type="SUPFAM" id="SSF52768">
    <property type="entry name" value="Arginase/deacetylase"/>
    <property type="match status" value="1"/>
</dbReference>
<dbReference type="PANTHER" id="PTHR10625">
    <property type="entry name" value="HISTONE DEACETYLASE HDAC1-RELATED"/>
    <property type="match status" value="1"/>
</dbReference>
<keyword evidence="4" id="KW-0006">Acetoin catabolism</keyword>
<sequence length="403" mass="42782">MSSLPPEPSPEGCGLRVLWDDRLTSYDFGPGHPMNPVRVELTVALARALGVLDARNVTVTGFDAADDALLRLVHDEAYIAAVRHAGATGLAEERYGLGTDDNPVFLGMHEASALVAGASAAAARAVWTGESQHAVNVSGGLHHALAGSASGFCVYNDPAIAIAWLLENGAERVAYVDIDVHHGDGVQDAFYNDPRVLTISLHESPRSLFPGTGFPTETGGPDAIGTAVNIALPPGTADGPWLRAFDAVVPQALRAFRPQVLVTQHGADAHALDPLAHLLLTVDGQRATHAALHRLAHELADGRWIATGGGGYELVQVVPRAWTHLLAEASGRPVAPETDTPDDWRALVRGRTDEIAPRRMTDGRTVEFRSFDSGYDPANPVDQAILATRRAVFPDLGLDPLEI</sequence>
<name>A0A6I4VYY9_9ACTN</name>
<dbReference type="AlphaFoldDB" id="A0A6I4VYY9"/>
<dbReference type="Proteomes" id="UP000431901">
    <property type="component" value="Unassembled WGS sequence"/>
</dbReference>
<dbReference type="UniPathway" id="UPA00040"/>
<dbReference type="PANTHER" id="PTHR10625:SF10">
    <property type="entry name" value="HISTONE DEACETYLASE HDAC1"/>
    <property type="match status" value="1"/>
</dbReference>
<gene>
    <name evidence="6" type="ORF">GQ466_00260</name>
</gene>
<dbReference type="OrthoDB" id="9808367at2"/>
<dbReference type="InterPro" id="IPR000286">
    <property type="entry name" value="HDACs"/>
</dbReference>
<dbReference type="InterPro" id="IPR023696">
    <property type="entry name" value="Ureohydrolase_dom_sf"/>
</dbReference>